<gene>
    <name evidence="1" type="ORF">V1477_008167</name>
</gene>
<dbReference type="Proteomes" id="UP001607303">
    <property type="component" value="Unassembled WGS sequence"/>
</dbReference>
<accession>A0ABD2CC86</accession>
<comment type="caution">
    <text evidence="1">The sequence shown here is derived from an EMBL/GenBank/DDBJ whole genome shotgun (WGS) entry which is preliminary data.</text>
</comment>
<organism evidence="1 2">
    <name type="scientific">Vespula maculifrons</name>
    <name type="common">Eastern yellow jacket</name>
    <name type="synonym">Wasp</name>
    <dbReference type="NCBI Taxonomy" id="7453"/>
    <lineage>
        <taxon>Eukaryota</taxon>
        <taxon>Metazoa</taxon>
        <taxon>Ecdysozoa</taxon>
        <taxon>Arthropoda</taxon>
        <taxon>Hexapoda</taxon>
        <taxon>Insecta</taxon>
        <taxon>Pterygota</taxon>
        <taxon>Neoptera</taxon>
        <taxon>Endopterygota</taxon>
        <taxon>Hymenoptera</taxon>
        <taxon>Apocrita</taxon>
        <taxon>Aculeata</taxon>
        <taxon>Vespoidea</taxon>
        <taxon>Vespidae</taxon>
        <taxon>Vespinae</taxon>
        <taxon>Vespula</taxon>
    </lineage>
</organism>
<keyword evidence="2" id="KW-1185">Reference proteome</keyword>
<dbReference type="AlphaFoldDB" id="A0ABD2CC86"/>
<dbReference type="EMBL" id="JAYRBN010000056">
    <property type="protein sequence ID" value="KAL2742678.1"/>
    <property type="molecule type" value="Genomic_DNA"/>
</dbReference>
<sequence>MQLRYRRMNISSNTKKEARISCDIKTKILNKKHHNEKIKMKKKIKIRKEKRMELWKQTTLFHINSHLWRVVLKAEDPGLSHDPDYPMTQHFTDPDIPISNIKAQSQFEIFKVMESG</sequence>
<proteinExistence type="predicted"/>
<evidence type="ECO:0000313" key="1">
    <source>
        <dbReference type="EMBL" id="KAL2742678.1"/>
    </source>
</evidence>
<protein>
    <submittedName>
        <fullName evidence="1">Ribosome biogenesis protein NSA2 isoform X1</fullName>
    </submittedName>
</protein>
<evidence type="ECO:0000313" key="2">
    <source>
        <dbReference type="Proteomes" id="UP001607303"/>
    </source>
</evidence>
<name>A0ABD2CC86_VESMC</name>
<reference evidence="1 2" key="1">
    <citation type="journal article" date="2024" name="Ann. Entomol. Soc. Am.">
        <title>Genomic analyses of the southern and eastern yellowjacket wasps (Hymenoptera: Vespidae) reveal evolutionary signatures of social life.</title>
        <authorList>
            <person name="Catto M.A."/>
            <person name="Caine P.B."/>
            <person name="Orr S.E."/>
            <person name="Hunt B.G."/>
            <person name="Goodisman M.A.D."/>
        </authorList>
    </citation>
    <scope>NUCLEOTIDE SEQUENCE [LARGE SCALE GENOMIC DNA]</scope>
    <source>
        <strain evidence="1">232</strain>
        <tissue evidence="1">Head and thorax</tissue>
    </source>
</reference>